<organism evidence="2 3">
    <name type="scientific">Actinocorallia longicatena</name>
    <dbReference type="NCBI Taxonomy" id="111803"/>
    <lineage>
        <taxon>Bacteria</taxon>
        <taxon>Bacillati</taxon>
        <taxon>Actinomycetota</taxon>
        <taxon>Actinomycetes</taxon>
        <taxon>Streptosporangiales</taxon>
        <taxon>Thermomonosporaceae</taxon>
        <taxon>Actinocorallia</taxon>
    </lineage>
</organism>
<sequence>MTVAELLARISSAEITEWAAYEEIAGPLGPARGDIQTALVASTIANANRGKGPKAKIKDFLLTWDRRPQTWQEQLAIVKQLHARMTRKKGGDDDGETR</sequence>
<evidence type="ECO:0000313" key="2">
    <source>
        <dbReference type="EMBL" id="GAA3223280.1"/>
    </source>
</evidence>
<proteinExistence type="predicted"/>
<keyword evidence="3" id="KW-1185">Reference proteome</keyword>
<dbReference type="Proteomes" id="UP001501237">
    <property type="component" value="Unassembled WGS sequence"/>
</dbReference>
<evidence type="ECO:0000313" key="3">
    <source>
        <dbReference type="Proteomes" id="UP001501237"/>
    </source>
</evidence>
<dbReference type="RefSeq" id="WP_344832541.1">
    <property type="nucleotide sequence ID" value="NZ_BAAAUV010000013.1"/>
</dbReference>
<accession>A0ABP6QGW4</accession>
<dbReference type="Pfam" id="PF06223">
    <property type="entry name" value="Phage_tail_T"/>
    <property type="match status" value="1"/>
</dbReference>
<reference evidence="3" key="1">
    <citation type="journal article" date="2019" name="Int. J. Syst. Evol. Microbiol.">
        <title>The Global Catalogue of Microorganisms (GCM) 10K type strain sequencing project: providing services to taxonomists for standard genome sequencing and annotation.</title>
        <authorList>
            <consortium name="The Broad Institute Genomics Platform"/>
            <consortium name="The Broad Institute Genome Sequencing Center for Infectious Disease"/>
            <person name="Wu L."/>
            <person name="Ma J."/>
        </authorList>
    </citation>
    <scope>NUCLEOTIDE SEQUENCE [LARGE SCALE GENOMIC DNA]</scope>
    <source>
        <strain evidence="3">JCM 9377</strain>
    </source>
</reference>
<dbReference type="EMBL" id="BAAAUV010000013">
    <property type="protein sequence ID" value="GAA3223280.1"/>
    <property type="molecule type" value="Genomic_DNA"/>
</dbReference>
<protein>
    <recommendedName>
        <fullName evidence="1">Minor tail T domain-containing protein</fullName>
    </recommendedName>
</protein>
<comment type="caution">
    <text evidence="2">The sequence shown here is derived from an EMBL/GenBank/DDBJ whole genome shotgun (WGS) entry which is preliminary data.</text>
</comment>
<name>A0ABP6QGW4_9ACTN</name>
<dbReference type="InterPro" id="IPR009350">
    <property type="entry name" value="Phage_tail_T"/>
</dbReference>
<evidence type="ECO:0000259" key="1">
    <source>
        <dbReference type="Pfam" id="PF06223"/>
    </source>
</evidence>
<feature type="domain" description="Minor tail T" evidence="1">
    <location>
        <begin position="11"/>
        <end position="84"/>
    </location>
</feature>
<gene>
    <name evidence="2" type="ORF">GCM10010468_49700</name>
</gene>